<dbReference type="Proteomes" id="UP000486602">
    <property type="component" value="Unassembled WGS sequence"/>
</dbReference>
<keyword evidence="1" id="KW-0812">Transmembrane</keyword>
<proteinExistence type="predicted"/>
<organism evidence="2 3">
    <name type="scientific">Cryomorpha ignava</name>
    <dbReference type="NCBI Taxonomy" id="101383"/>
    <lineage>
        <taxon>Bacteria</taxon>
        <taxon>Pseudomonadati</taxon>
        <taxon>Bacteroidota</taxon>
        <taxon>Flavobacteriia</taxon>
        <taxon>Flavobacteriales</taxon>
        <taxon>Cryomorphaceae</taxon>
        <taxon>Cryomorpha</taxon>
    </lineage>
</organism>
<evidence type="ECO:0000313" key="3">
    <source>
        <dbReference type="Proteomes" id="UP000486602"/>
    </source>
</evidence>
<keyword evidence="3" id="KW-1185">Reference proteome</keyword>
<gene>
    <name evidence="2" type="ORF">G3O08_13605</name>
</gene>
<reference evidence="2 3" key="1">
    <citation type="submission" date="2020-02" db="EMBL/GenBank/DDBJ databases">
        <title>Out from the shadows clarifying the taxonomy of the family Cryomorphaceae and related taxa by utilizing the GTDB taxonomic framework.</title>
        <authorList>
            <person name="Bowman J.P."/>
        </authorList>
    </citation>
    <scope>NUCLEOTIDE SEQUENCE [LARGE SCALE GENOMIC DNA]</scope>
    <source>
        <strain evidence="2 3">QSSC 1-22</strain>
    </source>
</reference>
<accession>A0A7K3WSN3</accession>
<name>A0A7K3WSN3_9FLAO</name>
<evidence type="ECO:0000256" key="1">
    <source>
        <dbReference type="SAM" id="Phobius"/>
    </source>
</evidence>
<evidence type="ECO:0000313" key="2">
    <source>
        <dbReference type="EMBL" id="NEN24538.1"/>
    </source>
</evidence>
<feature type="transmembrane region" description="Helical" evidence="1">
    <location>
        <begin position="45"/>
        <end position="66"/>
    </location>
</feature>
<feature type="transmembrane region" description="Helical" evidence="1">
    <location>
        <begin position="21"/>
        <end position="39"/>
    </location>
</feature>
<sequence length="71" mass="7515">MPSQKKDSGNSNEALKYSGMAVKMAVAIAAGVFGGQYLDEKMGNANPWMTIILSLIGVAVAIYFVITDTSK</sequence>
<dbReference type="Pfam" id="PF09527">
    <property type="entry name" value="ATPase_gene1"/>
    <property type="match status" value="1"/>
</dbReference>
<dbReference type="EMBL" id="JAAGVY010000028">
    <property type="protein sequence ID" value="NEN24538.1"/>
    <property type="molecule type" value="Genomic_DNA"/>
</dbReference>
<keyword evidence="1" id="KW-1133">Transmembrane helix</keyword>
<keyword evidence="1" id="KW-0472">Membrane</keyword>
<dbReference type="AlphaFoldDB" id="A0A7K3WSN3"/>
<protein>
    <submittedName>
        <fullName evidence="2">AtpZ/AtpI family protein</fullName>
    </submittedName>
</protein>
<dbReference type="RefSeq" id="WP_163285932.1">
    <property type="nucleotide sequence ID" value="NZ_JAAGVY010000028.1"/>
</dbReference>
<comment type="caution">
    <text evidence="2">The sequence shown here is derived from an EMBL/GenBank/DDBJ whole genome shotgun (WGS) entry which is preliminary data.</text>
</comment>
<dbReference type="InterPro" id="IPR032820">
    <property type="entry name" value="ATPase_put"/>
</dbReference>